<proteinExistence type="predicted"/>
<dbReference type="AlphaFoldDB" id="A0A7Y4B1R0"/>
<reference evidence="1 2" key="1">
    <citation type="submission" date="2019-09" db="EMBL/GenBank/DDBJ databases">
        <title>Draft genome sequencing and comparative genomics of hatchery-associated Vibrios.</title>
        <authorList>
            <person name="Kehlet-Delgado H."/>
            <person name="Mueller R.S."/>
        </authorList>
    </citation>
    <scope>NUCLEOTIDE SEQUENCE [LARGE SCALE GENOMIC DNA]</scope>
    <source>
        <strain evidence="1 2">081416A</strain>
    </source>
</reference>
<accession>A0A7Y4B1R0</accession>
<comment type="caution">
    <text evidence="1">The sequence shown here is derived from an EMBL/GenBank/DDBJ whole genome shotgun (WGS) entry which is preliminary data.</text>
</comment>
<dbReference type="Proteomes" id="UP000532247">
    <property type="component" value="Unassembled WGS sequence"/>
</dbReference>
<evidence type="ECO:0000313" key="1">
    <source>
        <dbReference type="EMBL" id="NOI08957.1"/>
    </source>
</evidence>
<dbReference type="EMBL" id="VTYF01000003">
    <property type="protein sequence ID" value="NOI08957.1"/>
    <property type="molecule type" value="Genomic_DNA"/>
</dbReference>
<sequence length="34" mass="3906">MLLFHVVPFGCTRLKSDFMKQGNGRAWKLEKPIG</sequence>
<organism evidence="1 2">
    <name type="scientific">Vibrio alginolyticus</name>
    <dbReference type="NCBI Taxonomy" id="663"/>
    <lineage>
        <taxon>Bacteria</taxon>
        <taxon>Pseudomonadati</taxon>
        <taxon>Pseudomonadota</taxon>
        <taxon>Gammaproteobacteria</taxon>
        <taxon>Vibrionales</taxon>
        <taxon>Vibrionaceae</taxon>
        <taxon>Vibrio</taxon>
    </lineage>
</organism>
<name>A0A7Y4B1R0_VIBAL</name>
<evidence type="ECO:0000313" key="2">
    <source>
        <dbReference type="Proteomes" id="UP000532247"/>
    </source>
</evidence>
<protein>
    <submittedName>
        <fullName evidence="1">Uncharacterized protein</fullName>
    </submittedName>
</protein>
<gene>
    <name evidence="1" type="ORF">F0254_08755</name>
</gene>